<protein>
    <submittedName>
        <fullName evidence="2">Uncharacterized protein</fullName>
    </submittedName>
</protein>
<feature type="compositionally biased region" description="Polar residues" evidence="1">
    <location>
        <begin position="1"/>
        <end position="14"/>
    </location>
</feature>
<dbReference type="Proteomes" id="UP000628775">
    <property type="component" value="Unassembled WGS sequence"/>
</dbReference>
<name>A0A8J2VSK8_9BACL</name>
<keyword evidence="3" id="KW-1185">Reference proteome</keyword>
<organism evidence="2 3">
    <name type="scientific">Pullulanibacillus camelliae</name>
    <dbReference type="NCBI Taxonomy" id="1707096"/>
    <lineage>
        <taxon>Bacteria</taxon>
        <taxon>Bacillati</taxon>
        <taxon>Bacillota</taxon>
        <taxon>Bacilli</taxon>
        <taxon>Bacillales</taxon>
        <taxon>Sporolactobacillaceae</taxon>
        <taxon>Pullulanibacillus</taxon>
    </lineage>
</organism>
<evidence type="ECO:0000256" key="1">
    <source>
        <dbReference type="SAM" id="MobiDB-lite"/>
    </source>
</evidence>
<reference evidence="2" key="2">
    <citation type="submission" date="2020-09" db="EMBL/GenBank/DDBJ databases">
        <authorList>
            <person name="Sun Q."/>
            <person name="Zhou Y."/>
        </authorList>
    </citation>
    <scope>NUCLEOTIDE SEQUENCE</scope>
    <source>
        <strain evidence="2">CGMCC 1.15371</strain>
    </source>
</reference>
<comment type="caution">
    <text evidence="2">The sequence shown here is derived from an EMBL/GenBank/DDBJ whole genome shotgun (WGS) entry which is preliminary data.</text>
</comment>
<evidence type="ECO:0000313" key="2">
    <source>
        <dbReference type="EMBL" id="GGE39257.1"/>
    </source>
</evidence>
<feature type="region of interest" description="Disordered" evidence="1">
    <location>
        <begin position="1"/>
        <end position="21"/>
    </location>
</feature>
<reference evidence="2" key="1">
    <citation type="journal article" date="2014" name="Int. J. Syst. Evol. Microbiol.">
        <title>Complete genome sequence of Corynebacterium casei LMG S-19264T (=DSM 44701T), isolated from a smear-ripened cheese.</title>
        <authorList>
            <consortium name="US DOE Joint Genome Institute (JGI-PGF)"/>
            <person name="Walter F."/>
            <person name="Albersmeier A."/>
            <person name="Kalinowski J."/>
            <person name="Ruckert C."/>
        </authorList>
    </citation>
    <scope>NUCLEOTIDE SEQUENCE</scope>
    <source>
        <strain evidence="2">CGMCC 1.15371</strain>
    </source>
</reference>
<dbReference type="AlphaFoldDB" id="A0A8J2VSK8"/>
<sequence length="52" mass="5463">MPASAANGSLSVGTASKAHHTNCLKSSTKACQARGVRYFIEADYNGSGQCEW</sequence>
<dbReference type="EMBL" id="BMIR01000006">
    <property type="protein sequence ID" value="GGE39257.1"/>
    <property type="molecule type" value="Genomic_DNA"/>
</dbReference>
<proteinExistence type="predicted"/>
<accession>A0A8J2VSK8</accession>
<evidence type="ECO:0000313" key="3">
    <source>
        <dbReference type="Proteomes" id="UP000628775"/>
    </source>
</evidence>
<gene>
    <name evidence="2" type="ORF">GCM10011391_17540</name>
</gene>